<dbReference type="AlphaFoldDB" id="A0A3Q9IRJ5"/>
<dbReference type="InterPro" id="IPR021109">
    <property type="entry name" value="Peptidase_aspartic_dom_sf"/>
</dbReference>
<dbReference type="EMBL" id="CP032819">
    <property type="protein sequence ID" value="AZS30386.1"/>
    <property type="molecule type" value="Genomic_DNA"/>
</dbReference>
<organism evidence="1 2">
    <name type="scientific">Butyricimonas faecalis</name>
    <dbReference type="NCBI Taxonomy" id="2093856"/>
    <lineage>
        <taxon>Bacteria</taxon>
        <taxon>Pseudomonadati</taxon>
        <taxon>Bacteroidota</taxon>
        <taxon>Bacteroidia</taxon>
        <taxon>Bacteroidales</taxon>
        <taxon>Odoribacteraceae</taxon>
        <taxon>Butyricimonas</taxon>
    </lineage>
</organism>
<protein>
    <recommendedName>
        <fullName evidence="3">Peptidase A2 domain-containing protein</fullName>
    </recommendedName>
</protein>
<name>A0A3Q9IRJ5_9BACT</name>
<dbReference type="SUPFAM" id="SSF50630">
    <property type="entry name" value="Acid proteases"/>
    <property type="match status" value="1"/>
</dbReference>
<reference evidence="1 2" key="1">
    <citation type="submission" date="2018-10" db="EMBL/GenBank/DDBJ databases">
        <title>Butyricimonas faecalis sp. nov., isolated from human faeces and emended description of the genus Butyricimonas.</title>
        <authorList>
            <person name="Le Roy T."/>
            <person name="Van der Smissen P."/>
            <person name="Paquot A."/>
            <person name="Delzenne N."/>
            <person name="Muccioli G."/>
            <person name="Collet J.-F."/>
            <person name="Cani P.D."/>
        </authorList>
    </citation>
    <scope>NUCLEOTIDE SEQUENCE [LARGE SCALE GENOMIC DNA]</scope>
    <source>
        <strain evidence="1 2">H184</strain>
    </source>
</reference>
<evidence type="ECO:0000313" key="2">
    <source>
        <dbReference type="Proteomes" id="UP000270673"/>
    </source>
</evidence>
<sequence>MIWSCERDHVIVKFMFNDVGHIVFPLSINDSLVYGIFDTGAQSSLIEKKEQNRIGLDTSAKKVYSFFPHTGKNPVLFQKSIKTSVSICHMQLKNPIEFSIVDGEHNFSVWGNDIIDQCNWLFDFEKDELTISFEPITFDTNQCVSIKYRDQLNLKFCSLYCKGIGLLDNVMIDSGASWTYIINDSAFYSICLSLPDSLKDKRKRNSNLRQYTELENHKSDTINYYFPLVNLMYHSLLIYEGCKYYSDNALFDIMSMNGILSLCYAQGYSYMYLNTTDKIIYLKR</sequence>
<gene>
    <name evidence="1" type="ORF">D8S85_13070</name>
</gene>
<dbReference type="Proteomes" id="UP000270673">
    <property type="component" value="Chromosome"/>
</dbReference>
<dbReference type="KEGG" id="buy:D8S85_13070"/>
<accession>A0A3Q9IRJ5</accession>
<dbReference type="Gene3D" id="2.40.70.10">
    <property type="entry name" value="Acid Proteases"/>
    <property type="match status" value="1"/>
</dbReference>
<evidence type="ECO:0000313" key="1">
    <source>
        <dbReference type="EMBL" id="AZS30386.1"/>
    </source>
</evidence>
<evidence type="ECO:0008006" key="3">
    <source>
        <dbReference type="Google" id="ProtNLM"/>
    </source>
</evidence>
<proteinExistence type="predicted"/>
<keyword evidence="2" id="KW-1185">Reference proteome</keyword>